<dbReference type="AlphaFoldDB" id="A0A2I6S5N3"/>
<dbReference type="KEGG" id="atw:C0099_06120"/>
<dbReference type="Pfam" id="PF05853">
    <property type="entry name" value="BKACE"/>
    <property type="match status" value="1"/>
</dbReference>
<keyword evidence="4" id="KW-0862">Zinc</keyword>
<keyword evidence="6" id="KW-1185">Reference proteome</keyword>
<dbReference type="Proteomes" id="UP000242205">
    <property type="component" value="Chromosome"/>
</dbReference>
<keyword evidence="2 5" id="KW-0808">Transferase</keyword>
<dbReference type="GO" id="GO:0008483">
    <property type="term" value="F:transaminase activity"/>
    <property type="evidence" value="ECO:0007669"/>
    <property type="project" value="UniProtKB-KW"/>
</dbReference>
<organism evidence="5 6">
    <name type="scientific">Pseudazoarcus pumilus</name>
    <dbReference type="NCBI Taxonomy" id="2067960"/>
    <lineage>
        <taxon>Bacteria</taxon>
        <taxon>Pseudomonadati</taxon>
        <taxon>Pseudomonadota</taxon>
        <taxon>Betaproteobacteria</taxon>
        <taxon>Rhodocyclales</taxon>
        <taxon>Zoogloeaceae</taxon>
        <taxon>Pseudazoarcus</taxon>
    </lineage>
</organism>
<sequence>MSAVFEHPVSIMVAPNGARRGKADHRAIPLTPAEIAAEAVRCRDAGAAMLHLHVRDRDARHSLDPGLYREAMATVREACDLVIQPTTERVGVFAPADMMRVGRELAPEMLSLNLTELLGEGSEAERDAARDFLAELAQLGTVPQYIVYNHDELATLRDWHARGWLPQAEPFVLLVLGRYAGSVSRPADILAYLPEIPARWRWGLCAFGPPELACSVQAALAGGHCRVGFENNLVNARGEPLADNAEQVGRLATVLRTLGFTIATPTEVREAFGVRG</sequence>
<dbReference type="GO" id="GO:0043720">
    <property type="term" value="F:3-keto-5-aminohexanoate cleavage activity"/>
    <property type="evidence" value="ECO:0007669"/>
    <property type="project" value="InterPro"/>
</dbReference>
<dbReference type="GO" id="GO:0046872">
    <property type="term" value="F:metal ion binding"/>
    <property type="evidence" value="ECO:0007669"/>
    <property type="project" value="UniProtKB-KW"/>
</dbReference>
<protein>
    <submittedName>
        <fullName evidence="5">Class III aminotransferase</fullName>
    </submittedName>
</protein>
<dbReference type="Gene3D" id="3.20.20.70">
    <property type="entry name" value="Aldolase class I"/>
    <property type="match status" value="1"/>
</dbReference>
<keyword evidence="5" id="KW-0032">Aminotransferase</keyword>
<evidence type="ECO:0000256" key="4">
    <source>
        <dbReference type="ARBA" id="ARBA00022833"/>
    </source>
</evidence>
<evidence type="ECO:0000256" key="2">
    <source>
        <dbReference type="ARBA" id="ARBA00022679"/>
    </source>
</evidence>
<evidence type="ECO:0000313" key="6">
    <source>
        <dbReference type="Proteomes" id="UP000242205"/>
    </source>
</evidence>
<comment type="cofactor">
    <cofactor evidence="1">
        <name>Zn(2+)</name>
        <dbReference type="ChEBI" id="CHEBI:29105"/>
    </cofactor>
</comment>
<evidence type="ECO:0000256" key="3">
    <source>
        <dbReference type="ARBA" id="ARBA00022723"/>
    </source>
</evidence>
<dbReference type="InterPro" id="IPR013785">
    <property type="entry name" value="Aldolase_TIM"/>
</dbReference>
<gene>
    <name evidence="5" type="ORF">C0099_06120</name>
</gene>
<dbReference type="RefSeq" id="WP_102246623.1">
    <property type="nucleotide sequence ID" value="NZ_CP025682.1"/>
</dbReference>
<dbReference type="OrthoDB" id="9155960at2"/>
<dbReference type="InterPro" id="IPR008567">
    <property type="entry name" value="BKACE"/>
</dbReference>
<name>A0A2I6S5N3_9RHOO</name>
<evidence type="ECO:0000313" key="5">
    <source>
        <dbReference type="EMBL" id="AUN94555.1"/>
    </source>
</evidence>
<reference evidence="5 6" key="1">
    <citation type="submission" date="2018-01" db="EMBL/GenBank/DDBJ databases">
        <authorList>
            <person name="Fu G.-Y."/>
        </authorList>
    </citation>
    <scope>NUCLEOTIDE SEQUENCE [LARGE SCALE GENOMIC DNA]</scope>
    <source>
        <strain evidence="5 6">SY39</strain>
    </source>
</reference>
<keyword evidence="3" id="KW-0479">Metal-binding</keyword>
<evidence type="ECO:0000256" key="1">
    <source>
        <dbReference type="ARBA" id="ARBA00001947"/>
    </source>
</evidence>
<dbReference type="PANTHER" id="PTHR37418">
    <property type="entry name" value="3-KETO-5-AMINOHEXANOATE CLEAVAGE ENZYME-RELATED"/>
    <property type="match status" value="1"/>
</dbReference>
<accession>A0A2I6S5N3</accession>
<dbReference type="PANTHER" id="PTHR37418:SF2">
    <property type="entry name" value="3-KETO-5-AMINOHEXANOATE CLEAVAGE ENZYME"/>
    <property type="match status" value="1"/>
</dbReference>
<proteinExistence type="predicted"/>
<dbReference type="EMBL" id="CP025682">
    <property type="protein sequence ID" value="AUN94555.1"/>
    <property type="molecule type" value="Genomic_DNA"/>
</dbReference>